<dbReference type="GO" id="GO:0005524">
    <property type="term" value="F:ATP binding"/>
    <property type="evidence" value="ECO:0007669"/>
    <property type="project" value="UniProtKB-KW"/>
</dbReference>
<keyword evidence="3" id="KW-0472">Membrane</keyword>
<dbReference type="Gene3D" id="3.40.50.300">
    <property type="entry name" value="P-loop containing nucleotide triphosphate hydrolases"/>
    <property type="match status" value="1"/>
</dbReference>
<dbReference type="InterPro" id="IPR003593">
    <property type="entry name" value="AAA+_ATPase"/>
</dbReference>
<dbReference type="AlphaFoldDB" id="A0A9P6VX26"/>
<feature type="region of interest" description="Disordered" evidence="7">
    <location>
        <begin position="1"/>
        <end position="23"/>
    </location>
</feature>
<keyword evidence="2 6" id="KW-0547">Nucleotide-binding</keyword>
<dbReference type="Gene3D" id="1.10.8.60">
    <property type="match status" value="1"/>
</dbReference>
<dbReference type="PROSITE" id="PS00674">
    <property type="entry name" value="AAA"/>
    <property type="match status" value="1"/>
</dbReference>
<dbReference type="InterPro" id="IPR003959">
    <property type="entry name" value="ATPase_AAA_core"/>
</dbReference>
<protein>
    <recommendedName>
        <fullName evidence="8">AAA+ ATPase domain-containing protein</fullName>
    </recommendedName>
</protein>
<keyword evidence="10" id="KW-1185">Reference proteome</keyword>
<keyword evidence="4 6" id="KW-0067">ATP-binding</keyword>
<gene>
    <name evidence="9" type="ORF">C6P46_006330</name>
</gene>
<dbReference type="GO" id="GO:0140567">
    <property type="term" value="F:membrane protein dislocase activity"/>
    <property type="evidence" value="ECO:0007669"/>
    <property type="project" value="UniProtKB-ARBA"/>
</dbReference>
<dbReference type="OrthoDB" id="10254455at2759"/>
<dbReference type="InterPro" id="IPR003960">
    <property type="entry name" value="ATPase_AAA_CS"/>
</dbReference>
<sequence length="416" mass="46240">MKSRIGGEREGPRRKRSSRSERASSGLLFSLGAGGPHRVRMPKKLLRAIMAPSAQTKKLILDGSLFVLSQVAFYYAFKVIMNQVDPQKNKRKESKQKSKEALGKLGIDLATLDLSEHEEIIASEVVSADEIQVTFNDVGGLDPIISQLREAVIFPLCYPQLFESSAGLFGAPKGVLLYGPPGCGKTMLAKALAKESGATFINMKVSTLTDKWQVRGYFKFGESNKLVAALFSLARKLQPSIIFIDEIDSFLRERSRTDHEVTGMMKAEFMSLWDGLTTTNDTRILVLGATNRPNDIDSAILRRMPKRFAIRLPDAQQRRNILQLMLKDIKLDKNFDLEALVRKTDGLSGSDLKEACRNAAMVPVREYMRQNVTGGQIDVEKVKAGKFNIRPLRVADFFQSDYATPAGGSMEQEGLD</sequence>
<dbReference type="InterPro" id="IPR027417">
    <property type="entry name" value="P-loop_NTPase"/>
</dbReference>
<evidence type="ECO:0000259" key="8">
    <source>
        <dbReference type="SMART" id="SM00382"/>
    </source>
</evidence>
<evidence type="ECO:0000313" key="10">
    <source>
        <dbReference type="Proteomes" id="UP000777482"/>
    </source>
</evidence>
<dbReference type="Proteomes" id="UP000777482">
    <property type="component" value="Unassembled WGS sequence"/>
</dbReference>
<feature type="compositionally biased region" description="Basic and acidic residues" evidence="7">
    <location>
        <begin position="1"/>
        <end position="11"/>
    </location>
</feature>
<evidence type="ECO:0000256" key="1">
    <source>
        <dbReference type="ARBA" id="ARBA00004572"/>
    </source>
</evidence>
<dbReference type="GO" id="GO:0140570">
    <property type="term" value="P:extraction of mislocalized protein from mitochondrial outer membrane"/>
    <property type="evidence" value="ECO:0007669"/>
    <property type="project" value="TreeGrafter"/>
</dbReference>
<name>A0A9P6VX26_RHOMI</name>
<comment type="caution">
    <text evidence="9">The sequence shown here is derived from an EMBL/GenBank/DDBJ whole genome shotgun (WGS) entry which is preliminary data.</text>
</comment>
<feature type="domain" description="AAA+ ATPase" evidence="8">
    <location>
        <begin position="171"/>
        <end position="314"/>
    </location>
</feature>
<organism evidence="9 10">
    <name type="scientific">Rhodotorula mucilaginosa</name>
    <name type="common">Yeast</name>
    <name type="synonym">Rhodotorula rubra</name>
    <dbReference type="NCBI Taxonomy" id="5537"/>
    <lineage>
        <taxon>Eukaryota</taxon>
        <taxon>Fungi</taxon>
        <taxon>Dikarya</taxon>
        <taxon>Basidiomycota</taxon>
        <taxon>Pucciniomycotina</taxon>
        <taxon>Microbotryomycetes</taxon>
        <taxon>Sporidiobolales</taxon>
        <taxon>Sporidiobolaceae</taxon>
        <taxon>Rhodotorula</taxon>
    </lineage>
</organism>
<dbReference type="PANTHER" id="PTHR45644:SF3">
    <property type="entry name" value="FI08533P-RELATED"/>
    <property type="match status" value="1"/>
</dbReference>
<dbReference type="SMART" id="SM00382">
    <property type="entry name" value="AAA"/>
    <property type="match status" value="1"/>
</dbReference>
<dbReference type="Pfam" id="PF00004">
    <property type="entry name" value="AAA"/>
    <property type="match status" value="1"/>
</dbReference>
<dbReference type="InterPro" id="IPR051701">
    <property type="entry name" value="Mito_OM_Translocase_MSP1"/>
</dbReference>
<dbReference type="SUPFAM" id="SSF52540">
    <property type="entry name" value="P-loop containing nucleoside triphosphate hydrolases"/>
    <property type="match status" value="1"/>
</dbReference>
<evidence type="ECO:0000256" key="3">
    <source>
        <dbReference type="ARBA" id="ARBA00022787"/>
    </source>
</evidence>
<evidence type="ECO:0000256" key="7">
    <source>
        <dbReference type="SAM" id="MobiDB-lite"/>
    </source>
</evidence>
<accession>A0A9P6VX26</accession>
<reference evidence="9 10" key="1">
    <citation type="submission" date="2020-11" db="EMBL/GenBank/DDBJ databases">
        <title>Kefir isolates.</title>
        <authorList>
            <person name="Marcisauskas S."/>
            <person name="Kim Y."/>
            <person name="Blasche S."/>
        </authorList>
    </citation>
    <scope>NUCLEOTIDE SEQUENCE [LARGE SCALE GENOMIC DNA]</scope>
    <source>
        <strain evidence="9 10">KR</strain>
    </source>
</reference>
<dbReference type="GO" id="GO:0016887">
    <property type="term" value="F:ATP hydrolysis activity"/>
    <property type="evidence" value="ECO:0007669"/>
    <property type="project" value="InterPro"/>
</dbReference>
<evidence type="ECO:0000256" key="2">
    <source>
        <dbReference type="ARBA" id="ARBA00022741"/>
    </source>
</evidence>
<evidence type="ECO:0000256" key="6">
    <source>
        <dbReference type="RuleBase" id="RU003651"/>
    </source>
</evidence>
<dbReference type="FunFam" id="3.40.50.300:FF:000538">
    <property type="entry name" value="ATPase family AAA domain-containing protein 1"/>
    <property type="match status" value="1"/>
</dbReference>
<dbReference type="GO" id="GO:0005741">
    <property type="term" value="C:mitochondrial outer membrane"/>
    <property type="evidence" value="ECO:0007669"/>
    <property type="project" value="UniProtKB-SubCell"/>
</dbReference>
<evidence type="ECO:0000256" key="5">
    <source>
        <dbReference type="ARBA" id="ARBA00023128"/>
    </source>
</evidence>
<comment type="subcellular location">
    <subcellularLocation>
        <location evidence="1">Mitochondrion outer membrane</location>
        <topology evidence="1">Single-pass membrane protein</topology>
    </subcellularLocation>
</comment>
<dbReference type="EMBL" id="PUHQ01000079">
    <property type="protein sequence ID" value="KAG0657603.1"/>
    <property type="molecule type" value="Genomic_DNA"/>
</dbReference>
<keyword evidence="3" id="KW-1000">Mitochondrion outer membrane</keyword>
<keyword evidence="5" id="KW-0496">Mitochondrion</keyword>
<comment type="similarity">
    <text evidence="6">Belongs to the AAA ATPase family.</text>
</comment>
<dbReference type="InterPro" id="IPR041569">
    <property type="entry name" value="AAA_lid_3"/>
</dbReference>
<proteinExistence type="inferred from homology"/>
<evidence type="ECO:0000313" key="9">
    <source>
        <dbReference type="EMBL" id="KAG0657603.1"/>
    </source>
</evidence>
<evidence type="ECO:0000256" key="4">
    <source>
        <dbReference type="ARBA" id="ARBA00022840"/>
    </source>
</evidence>
<dbReference type="PANTHER" id="PTHR45644">
    <property type="entry name" value="AAA ATPASE, PUTATIVE (AFU_ORTHOLOGUE AFUA_2G12920)-RELATED-RELATED"/>
    <property type="match status" value="1"/>
</dbReference>
<dbReference type="Pfam" id="PF17862">
    <property type="entry name" value="AAA_lid_3"/>
    <property type="match status" value="1"/>
</dbReference>